<evidence type="ECO:0000313" key="3">
    <source>
        <dbReference type="Proteomes" id="UP000649799"/>
    </source>
</evidence>
<keyword evidence="2" id="KW-0969">Cilium</keyword>
<keyword evidence="1" id="KW-0472">Membrane</keyword>
<keyword evidence="3" id="KW-1185">Reference proteome</keyword>
<comment type="caution">
    <text evidence="2">The sequence shown here is derived from an EMBL/GenBank/DDBJ whole genome shotgun (WGS) entry which is preliminary data.</text>
</comment>
<organism evidence="2 3">
    <name type="scientific">Cyclobacterium plantarum</name>
    <dbReference type="NCBI Taxonomy" id="2716263"/>
    <lineage>
        <taxon>Bacteria</taxon>
        <taxon>Pseudomonadati</taxon>
        <taxon>Bacteroidota</taxon>
        <taxon>Cytophagia</taxon>
        <taxon>Cytophagales</taxon>
        <taxon>Cyclobacteriaceae</taxon>
        <taxon>Cyclobacterium</taxon>
    </lineage>
</organism>
<accession>A0ABX0H9J2</accession>
<reference evidence="2 3" key="1">
    <citation type="submission" date="2020-03" db="EMBL/GenBank/DDBJ databases">
        <title>Cyclobacterium plantarum sp. nov., a marine bacterium isolated from a coastal-marine wetland.</title>
        <authorList>
            <person name="Sanchez-Porro C."/>
            <person name="Ventosa A."/>
            <person name="Amoozegar M."/>
        </authorList>
    </citation>
    <scope>NUCLEOTIDE SEQUENCE [LARGE SCALE GENOMIC DNA]</scope>
    <source>
        <strain evidence="2 3">GBPx2</strain>
    </source>
</reference>
<keyword evidence="1" id="KW-1133">Transmembrane helix</keyword>
<dbReference type="Proteomes" id="UP000649799">
    <property type="component" value="Unassembled WGS sequence"/>
</dbReference>
<proteinExistence type="predicted"/>
<dbReference type="RefSeq" id="WP_166149053.1">
    <property type="nucleotide sequence ID" value="NZ_JAANYN010000007.1"/>
</dbReference>
<feature type="transmembrane region" description="Helical" evidence="1">
    <location>
        <begin position="14"/>
        <end position="35"/>
    </location>
</feature>
<keyword evidence="2" id="KW-0282">Flagellum</keyword>
<dbReference type="EMBL" id="JAANYN010000007">
    <property type="protein sequence ID" value="NHE58559.1"/>
    <property type="molecule type" value="Genomic_DNA"/>
</dbReference>
<gene>
    <name evidence="2" type="ORF">G9Q97_17255</name>
</gene>
<sequence length="318" mass="36260">MESTHEIPAKYMEAWIPLLQELVWPFTILLILFFLRKYIPQLLGRTTKIGALGIELEFEKAKEFSSTWSNEFAGDIRTGVKSDDFSSGVMDLMEQFSKEGSYDYAGIDIYGGRAWLTSRLFIFSTILSKARGINYWVFVDSHDSIHKKFIGYIDSRSLRLQLSDHFPFLSKAYTEALLEVFPEGENSLKAADTWQITQLVQQFLKGIQKDYHGVRIQGADRQEIEKGWALLKDKVTLEKARFLDINELRTICGEWILSDAIRNLENTSKENLAAKILLCNERLIPVLNPGNQFVDMVDVAHSKKSLMKNGSLGQNMGG</sequence>
<keyword evidence="1" id="KW-0812">Transmembrane</keyword>
<name>A0ABX0H9J2_9BACT</name>
<evidence type="ECO:0000313" key="2">
    <source>
        <dbReference type="EMBL" id="NHE58559.1"/>
    </source>
</evidence>
<evidence type="ECO:0000256" key="1">
    <source>
        <dbReference type="SAM" id="Phobius"/>
    </source>
</evidence>
<protein>
    <submittedName>
        <fullName evidence="2">Flagellar protein FlgN</fullName>
    </submittedName>
</protein>
<keyword evidence="2" id="KW-0966">Cell projection</keyword>